<dbReference type="AlphaFoldDB" id="A0A502CQU9"/>
<organism evidence="2 3">
    <name type="scientific">Pedococcus bigeumensis</name>
    <dbReference type="NCBI Taxonomy" id="433644"/>
    <lineage>
        <taxon>Bacteria</taxon>
        <taxon>Bacillati</taxon>
        <taxon>Actinomycetota</taxon>
        <taxon>Actinomycetes</taxon>
        <taxon>Micrococcales</taxon>
        <taxon>Intrasporangiaceae</taxon>
        <taxon>Pedococcus</taxon>
    </lineage>
</organism>
<keyword evidence="1" id="KW-1133">Transmembrane helix</keyword>
<keyword evidence="1" id="KW-0812">Transmembrane</keyword>
<dbReference type="EMBL" id="RCZM01000006">
    <property type="protein sequence ID" value="TPG14071.1"/>
    <property type="molecule type" value="Genomic_DNA"/>
</dbReference>
<sequence length="104" mass="10631">MLYLLIAAGGIVAVVRSGSGEVWARLALLGLGLLAIGQLCSFALNGAVLSGTYPPNMGIYTAISLVGILAHFVGFALLVASALSGRALSVRRRATPEGVVPPQR</sequence>
<accession>A0A502CQU9</accession>
<comment type="caution">
    <text evidence="2">The sequence shown here is derived from an EMBL/GenBank/DDBJ whole genome shotgun (WGS) entry which is preliminary data.</text>
</comment>
<reference evidence="2 3" key="1">
    <citation type="journal article" date="2019" name="Environ. Microbiol.">
        <title>Species interactions and distinct microbial communities in high Arctic permafrost affected cryosols are associated with the CH4 and CO2 gas fluxes.</title>
        <authorList>
            <person name="Altshuler I."/>
            <person name="Hamel J."/>
            <person name="Turney S."/>
            <person name="Magnuson E."/>
            <person name="Levesque R."/>
            <person name="Greer C."/>
            <person name="Whyte L.G."/>
        </authorList>
    </citation>
    <scope>NUCLEOTIDE SEQUENCE [LARGE SCALE GENOMIC DNA]</scope>
    <source>
        <strain evidence="2 3">S9.3A</strain>
    </source>
</reference>
<protein>
    <submittedName>
        <fullName evidence="2">Uncharacterized protein</fullName>
    </submittedName>
</protein>
<dbReference type="Proteomes" id="UP000317722">
    <property type="component" value="Unassembled WGS sequence"/>
</dbReference>
<keyword evidence="1" id="KW-0472">Membrane</keyword>
<feature type="transmembrane region" description="Helical" evidence="1">
    <location>
        <begin position="59"/>
        <end position="83"/>
    </location>
</feature>
<proteinExistence type="predicted"/>
<name>A0A502CQU9_9MICO</name>
<evidence type="ECO:0000313" key="3">
    <source>
        <dbReference type="Proteomes" id="UP000317722"/>
    </source>
</evidence>
<evidence type="ECO:0000313" key="2">
    <source>
        <dbReference type="EMBL" id="TPG14071.1"/>
    </source>
</evidence>
<gene>
    <name evidence="2" type="ORF">EAH86_17890</name>
</gene>
<keyword evidence="3" id="KW-1185">Reference proteome</keyword>
<evidence type="ECO:0000256" key="1">
    <source>
        <dbReference type="SAM" id="Phobius"/>
    </source>
</evidence>